<dbReference type="GO" id="GO:0008380">
    <property type="term" value="P:RNA splicing"/>
    <property type="evidence" value="ECO:0007669"/>
    <property type="project" value="UniProtKB-KW"/>
</dbReference>
<keyword evidence="4" id="KW-0597">Phosphoprotein</keyword>
<evidence type="ECO:0000256" key="1">
    <source>
        <dbReference type="ARBA" id="ARBA00001166"/>
    </source>
</evidence>
<dbReference type="FunFam" id="3.30.2350.20:FF:000002">
    <property type="entry name" value="Pseudouridylate synthase 7 homolog"/>
    <property type="match status" value="1"/>
</dbReference>
<evidence type="ECO:0000256" key="14">
    <source>
        <dbReference type="ARBA" id="ARBA00070906"/>
    </source>
</evidence>
<evidence type="ECO:0000256" key="5">
    <source>
        <dbReference type="ARBA" id="ARBA00022664"/>
    </source>
</evidence>
<dbReference type="GO" id="GO:0001522">
    <property type="term" value="P:pseudouridine synthesis"/>
    <property type="evidence" value="ECO:0007669"/>
    <property type="project" value="InterPro"/>
</dbReference>
<dbReference type="Gene3D" id="3.30.2350.20">
    <property type="entry name" value="TruD, catalytic domain"/>
    <property type="match status" value="2"/>
</dbReference>
<dbReference type="AlphaFoldDB" id="A0A671PY84"/>
<dbReference type="InterPro" id="IPR020103">
    <property type="entry name" value="PsdUridine_synth_cat_dom_sf"/>
</dbReference>
<dbReference type="PANTHER" id="PTHR13326:SF31">
    <property type="entry name" value="PSEUDOURIDYLATE SYNTHASE 7 HOMOLOG"/>
    <property type="match status" value="1"/>
</dbReference>
<evidence type="ECO:0000256" key="9">
    <source>
        <dbReference type="ARBA" id="ARBA00023242"/>
    </source>
</evidence>
<dbReference type="InterPro" id="IPR011760">
    <property type="entry name" value="PsdUridine_synth_TruD_insert"/>
</dbReference>
<evidence type="ECO:0000256" key="6">
    <source>
        <dbReference type="ARBA" id="ARBA00022694"/>
    </source>
</evidence>
<comment type="function">
    <text evidence="12">Pseudouridylate synthase that catalyzes pseudouridylation of RNAs. Acts as a regulator of protein synthesis in embryonic stem cells by mediating pseudouridylation of RNA fragments derived from tRNAs (tRFs): pseudouridylated tRFs inhibit translation by targeting the translation initiation complex. Also catalyzes pseudouridylation of mRNAs: mediates pseudouridylation of mRNAs with the consensus sequence 5'-UGUAG-3'. Acts as a regulator of pre-mRNA splicing by mediating pseudouridylation of pre-mRNAs at locations associated with alternatively spliced regions. Pseudouridylation of pre-mRNAs near splice sites directly regulates mRNA splicing and mRNA 3'-end processing. In addition to mRNAs and tRNAs, binds other types of RNAs, such as snRNAs, Y RNAs and vault RNAs, suggesting that it can catalyze pseudouridylation of many RNA types.</text>
</comment>
<evidence type="ECO:0000256" key="12">
    <source>
        <dbReference type="ARBA" id="ARBA00053535"/>
    </source>
</evidence>
<comment type="catalytic activity">
    <reaction evidence="11">
        <text>uridine(13) in tRNA = pseudouridine(13) in tRNA</text>
        <dbReference type="Rhea" id="RHEA:42540"/>
        <dbReference type="Rhea" id="RHEA-COMP:10105"/>
        <dbReference type="Rhea" id="RHEA-COMP:10106"/>
        <dbReference type="ChEBI" id="CHEBI:65314"/>
        <dbReference type="ChEBI" id="CHEBI:65315"/>
    </reaction>
</comment>
<accession>A0A671PY84</accession>
<evidence type="ECO:0000259" key="15">
    <source>
        <dbReference type="PROSITE" id="PS50984"/>
    </source>
</evidence>
<evidence type="ECO:0000256" key="7">
    <source>
        <dbReference type="ARBA" id="ARBA00023187"/>
    </source>
</evidence>
<gene>
    <name evidence="16" type="primary">pus7</name>
</gene>
<dbReference type="FunFam" id="3.30.2350.20:FF:000003">
    <property type="entry name" value="Pseudouridylate synthase 7 homolog"/>
    <property type="match status" value="1"/>
</dbReference>
<dbReference type="Proteomes" id="UP000472260">
    <property type="component" value="Unassembled WGS sequence"/>
</dbReference>
<evidence type="ECO:0000313" key="17">
    <source>
        <dbReference type="Proteomes" id="UP000472260"/>
    </source>
</evidence>
<evidence type="ECO:0000256" key="8">
    <source>
        <dbReference type="ARBA" id="ARBA00023235"/>
    </source>
</evidence>
<name>A0A671PY84_9TELE</name>
<organism evidence="16 17">
    <name type="scientific">Sinocyclocheilus anshuiensis</name>
    <dbReference type="NCBI Taxonomy" id="1608454"/>
    <lineage>
        <taxon>Eukaryota</taxon>
        <taxon>Metazoa</taxon>
        <taxon>Chordata</taxon>
        <taxon>Craniata</taxon>
        <taxon>Vertebrata</taxon>
        <taxon>Euteleostomi</taxon>
        <taxon>Actinopterygii</taxon>
        <taxon>Neopterygii</taxon>
        <taxon>Teleostei</taxon>
        <taxon>Ostariophysi</taxon>
        <taxon>Cypriniformes</taxon>
        <taxon>Cyprinidae</taxon>
        <taxon>Cyprininae</taxon>
        <taxon>Sinocyclocheilus</taxon>
    </lineage>
</organism>
<comment type="similarity">
    <text evidence="3">Belongs to the pseudouridine synthase TruD family.</text>
</comment>
<evidence type="ECO:0000313" key="16">
    <source>
        <dbReference type="Ensembl" id="ENSSANP00000061218.1"/>
    </source>
</evidence>
<dbReference type="Pfam" id="PF01142">
    <property type="entry name" value="TruD"/>
    <property type="match status" value="1"/>
</dbReference>
<dbReference type="PIRSF" id="PIRSF037016">
    <property type="entry name" value="Pseudouridin_synth_euk_prd"/>
    <property type="match status" value="1"/>
</dbReference>
<dbReference type="InterPro" id="IPR001656">
    <property type="entry name" value="PsdUridine_synth_TruD"/>
</dbReference>
<dbReference type="InterPro" id="IPR020119">
    <property type="entry name" value="PsdUridine_synth_TruD_CS"/>
</dbReference>
<evidence type="ECO:0000256" key="13">
    <source>
        <dbReference type="ARBA" id="ARBA00063455"/>
    </source>
</evidence>
<dbReference type="InterPro" id="IPR042214">
    <property type="entry name" value="TruD_catalytic"/>
</dbReference>
<evidence type="ECO:0000256" key="3">
    <source>
        <dbReference type="ARBA" id="ARBA00007953"/>
    </source>
</evidence>
<comment type="subcellular location">
    <subcellularLocation>
        <location evidence="2">Nucleus</location>
    </subcellularLocation>
</comment>
<keyword evidence="7" id="KW-0508">mRNA splicing</keyword>
<dbReference type="PROSITE" id="PS01268">
    <property type="entry name" value="UPF0024"/>
    <property type="match status" value="1"/>
</dbReference>
<evidence type="ECO:0000256" key="10">
    <source>
        <dbReference type="ARBA" id="ARBA00036943"/>
    </source>
</evidence>
<keyword evidence="17" id="KW-1185">Reference proteome</keyword>
<evidence type="ECO:0000256" key="11">
    <source>
        <dbReference type="ARBA" id="ARBA00052210"/>
    </source>
</evidence>
<dbReference type="GO" id="GO:0005634">
    <property type="term" value="C:nucleus"/>
    <property type="evidence" value="ECO:0007669"/>
    <property type="project" value="UniProtKB-SubCell"/>
</dbReference>
<dbReference type="CDD" id="cd02576">
    <property type="entry name" value="PseudoU_synth_ScPUS7"/>
    <property type="match status" value="1"/>
</dbReference>
<dbReference type="NCBIfam" id="TIGR00094">
    <property type="entry name" value="tRNA_TruD_broad"/>
    <property type="match status" value="1"/>
</dbReference>
<feature type="domain" description="TRUD" evidence="15">
    <location>
        <begin position="315"/>
        <end position="525"/>
    </location>
</feature>
<protein>
    <recommendedName>
        <fullName evidence="14">Pseudouridylate synthase 7 homolog</fullName>
    </recommendedName>
</protein>
<dbReference type="PROSITE" id="PS50984">
    <property type="entry name" value="TRUD"/>
    <property type="match status" value="1"/>
</dbReference>
<dbReference type="Ensembl" id="ENSSANT00000065111.1">
    <property type="protein sequence ID" value="ENSSANP00000061218.1"/>
    <property type="gene ID" value="ENSSANG00000029861.1"/>
</dbReference>
<dbReference type="SUPFAM" id="SSF55120">
    <property type="entry name" value="Pseudouridine synthase"/>
    <property type="match status" value="1"/>
</dbReference>
<dbReference type="GO" id="GO:0006397">
    <property type="term" value="P:mRNA processing"/>
    <property type="evidence" value="ECO:0007669"/>
    <property type="project" value="UniProtKB-KW"/>
</dbReference>
<keyword evidence="8" id="KW-0413">Isomerase</keyword>
<comment type="catalytic activity">
    <reaction evidence="10">
        <text>a uridine in tRNA = a pseudouridine in tRNA</text>
        <dbReference type="Rhea" id="RHEA:54572"/>
        <dbReference type="Rhea" id="RHEA-COMP:13339"/>
        <dbReference type="Rhea" id="RHEA-COMP:13934"/>
        <dbReference type="ChEBI" id="CHEBI:65314"/>
        <dbReference type="ChEBI" id="CHEBI:65315"/>
    </reaction>
</comment>
<keyword evidence="5" id="KW-0507">mRNA processing</keyword>
<dbReference type="GO" id="GO:0009982">
    <property type="term" value="F:pseudouridine synthase activity"/>
    <property type="evidence" value="ECO:0007669"/>
    <property type="project" value="InterPro"/>
</dbReference>
<sequence length="606" mass="69173">CSRAGPQPTWRQRGKIYGLQALIEESRGDEEEELCEEEEEEESFADMMKHGLSEADVGILKFISEHRGFSGILKERYSDFVVHEINKEGRTVRLDDLCVPADEESPECSSTDSQTLTEEQKQQLEELQLFKNKEASVAIEVQQDSKEKRTLLHRAVKTLYPGLETKTEDRDGKKFIVAYHAAGKTALAAPRKHSWPKNRGSFCHFVLYKENKDTMDAINLLSKFLRVRPNMFSYMGTKDKRAVTVQEIAVLKISAERLSHLNKCLMNLKLGNFSYKKHPLKLGELQGNHFTVVLRNISGSQEQVEQAMTSLRETGFINYYGMQRFGTTAVPTHRVGRAILQNNWKEVVDLILKPRPGAEKGYLVKCREEWARSQDPEAALKKLPVKRCVEGQLLRGLAKYGKNNIITAFGLIPRNNRLMYIHSYQSYIWNSMVSKRMEAFGLRAVEGDLVLRGSSAHVLSADEADKHSLHDVVMPLPGFDVIYPTHSVGGGYRDMLSADDLDIENMRHKVRDYSLAGAYRRILIRPRDVSWELIQYDDPRVPLVHTDVEKLENAPAPLYLKEGKYRALKMEFSLPSSTYATMAVREVLKMDTSIKNQTRLNSSWLN</sequence>
<evidence type="ECO:0000256" key="2">
    <source>
        <dbReference type="ARBA" id="ARBA00004123"/>
    </source>
</evidence>
<keyword evidence="6" id="KW-0819">tRNA processing</keyword>
<reference evidence="16" key="2">
    <citation type="submission" date="2025-09" db="UniProtKB">
        <authorList>
            <consortium name="Ensembl"/>
        </authorList>
    </citation>
    <scope>IDENTIFICATION</scope>
</reference>
<dbReference type="PANTHER" id="PTHR13326">
    <property type="entry name" value="TRNA PSEUDOURIDINE SYNTHASE D"/>
    <property type="match status" value="1"/>
</dbReference>
<comment type="catalytic activity">
    <reaction evidence="1">
        <text>a uridine in mRNA = a pseudouridine in mRNA</text>
        <dbReference type="Rhea" id="RHEA:56644"/>
        <dbReference type="Rhea" id="RHEA-COMP:14658"/>
        <dbReference type="Rhea" id="RHEA-COMP:14659"/>
        <dbReference type="ChEBI" id="CHEBI:65314"/>
        <dbReference type="ChEBI" id="CHEBI:65315"/>
    </reaction>
</comment>
<dbReference type="GO" id="GO:0003723">
    <property type="term" value="F:RNA binding"/>
    <property type="evidence" value="ECO:0007669"/>
    <property type="project" value="InterPro"/>
</dbReference>
<keyword evidence="9" id="KW-0539">Nucleus</keyword>
<proteinExistence type="inferred from homology"/>
<evidence type="ECO:0000256" key="4">
    <source>
        <dbReference type="ARBA" id="ARBA00022553"/>
    </source>
</evidence>
<reference evidence="16" key="1">
    <citation type="submission" date="2025-08" db="UniProtKB">
        <authorList>
            <consortium name="Ensembl"/>
        </authorList>
    </citation>
    <scope>IDENTIFICATION</scope>
</reference>
<comment type="subunit">
    <text evidence="13">Interacts with SIRT1.</text>
</comment>
<dbReference type="GO" id="GO:0008033">
    <property type="term" value="P:tRNA processing"/>
    <property type="evidence" value="ECO:0007669"/>
    <property type="project" value="UniProtKB-KW"/>
</dbReference>